<evidence type="ECO:0000313" key="2">
    <source>
        <dbReference type="Proteomes" id="UP000219994"/>
    </source>
</evidence>
<gene>
    <name evidence="1" type="ORF">B5766_11200</name>
</gene>
<accession>A0A2A6FNN4</accession>
<name>A0A2A6FNN4_9MICO</name>
<organism evidence="1 2">
    <name type="scientific">Candidatus Lumbricidiphila eiseniae</name>
    <dbReference type="NCBI Taxonomy" id="1969409"/>
    <lineage>
        <taxon>Bacteria</taxon>
        <taxon>Bacillati</taxon>
        <taxon>Actinomycetota</taxon>
        <taxon>Actinomycetes</taxon>
        <taxon>Micrococcales</taxon>
        <taxon>Microbacteriaceae</taxon>
        <taxon>Candidatus Lumbricidiphila</taxon>
    </lineage>
</organism>
<sequence length="346" mass="35517">MRKSSNATTIGLAIVVALAGRAVGGVWLTRPEVPRDLQKAQALTLVPVSQRTYDDGRTVTVTVTAQEGQKLTAPRGGRTSALTCTAGGTVTSGTSVLALDGAGLLSLATSVPPWRDLTVGDTGPDAAALNAELARLGHSVAKTDRITPATVRAYRAAARQASAEQPRNEVIQADQILWIPAPEVVVASCPVRLGDRVATSDPVLTLQSTTSARIPSLPADAVAGGRVVTIDSDTIPVTDDGQITDATALTTLLASSAYATTSANASGTRQLSARWVLAEPATIMAVPPAAIAGTGTDAVCVVDEKNTVYPVRVVGSQLGQTFILPKGETKIPGQVLATPNASTRCE</sequence>
<evidence type="ECO:0008006" key="3">
    <source>
        <dbReference type="Google" id="ProtNLM"/>
    </source>
</evidence>
<proteinExistence type="predicted"/>
<dbReference type="EMBL" id="NAEP01000052">
    <property type="protein sequence ID" value="PDQ34485.1"/>
    <property type="molecule type" value="Genomic_DNA"/>
</dbReference>
<reference evidence="2" key="1">
    <citation type="submission" date="2017-03" db="EMBL/GenBank/DDBJ databases">
        <authorList>
            <person name="Lund M.B."/>
        </authorList>
    </citation>
    <scope>NUCLEOTIDE SEQUENCE [LARGE SCALE GENOMIC DNA]</scope>
</reference>
<dbReference type="Proteomes" id="UP000219994">
    <property type="component" value="Unassembled WGS sequence"/>
</dbReference>
<dbReference type="AlphaFoldDB" id="A0A2A6FNN4"/>
<protein>
    <recommendedName>
        <fullName evidence="3">Peptidoglycan binding-like domain-containing protein</fullName>
    </recommendedName>
</protein>
<evidence type="ECO:0000313" key="1">
    <source>
        <dbReference type="EMBL" id="PDQ34485.1"/>
    </source>
</evidence>
<comment type="caution">
    <text evidence="1">The sequence shown here is derived from an EMBL/GenBank/DDBJ whole genome shotgun (WGS) entry which is preliminary data.</text>
</comment>